<evidence type="ECO:0000256" key="2">
    <source>
        <dbReference type="ARBA" id="ARBA00005466"/>
    </source>
</evidence>
<keyword evidence="6" id="KW-0732">Signal</keyword>
<name>A0A177DE98_ALTAL</name>
<proteinExistence type="inferred from homology"/>
<reference evidence="8 9" key="1">
    <citation type="submission" date="2016-05" db="EMBL/GenBank/DDBJ databases">
        <title>Comparative analysis of secretome profiles of manganese(II)-oxidizing ascomycete fungi.</title>
        <authorList>
            <consortium name="DOE Joint Genome Institute"/>
            <person name="Zeiner C.A."/>
            <person name="Purvine S.O."/>
            <person name="Zink E.M."/>
            <person name="Wu S."/>
            <person name="Pasa-Tolic L."/>
            <person name="Chaput D.L."/>
            <person name="Haridas S."/>
            <person name="Grigoriev I.V."/>
            <person name="Santelli C.M."/>
            <person name="Hansel C.M."/>
        </authorList>
    </citation>
    <scope>NUCLEOTIDE SEQUENCE [LARGE SCALE GENOMIC DNA]</scope>
    <source>
        <strain evidence="8 9">SRC1lrK2f</strain>
    </source>
</reference>
<dbReference type="Proteomes" id="UP000077248">
    <property type="component" value="Unassembled WGS sequence"/>
</dbReference>
<keyword evidence="3" id="KW-0285">Flavoprotein</keyword>
<dbReference type="GO" id="GO:0071949">
    <property type="term" value="F:FAD binding"/>
    <property type="evidence" value="ECO:0007669"/>
    <property type="project" value="InterPro"/>
</dbReference>
<comment type="cofactor">
    <cofactor evidence="1">
        <name>FAD</name>
        <dbReference type="ChEBI" id="CHEBI:57692"/>
    </cofactor>
</comment>
<dbReference type="AlphaFoldDB" id="A0A177DE98"/>
<dbReference type="InterPro" id="IPR016169">
    <property type="entry name" value="FAD-bd_PCMH_sub2"/>
</dbReference>
<dbReference type="PROSITE" id="PS51387">
    <property type="entry name" value="FAD_PCMH"/>
    <property type="match status" value="1"/>
</dbReference>
<dbReference type="PANTHER" id="PTHR42973">
    <property type="entry name" value="BINDING OXIDOREDUCTASE, PUTATIVE (AFU_ORTHOLOGUE AFUA_1G17690)-RELATED"/>
    <property type="match status" value="1"/>
</dbReference>
<keyword evidence="4" id="KW-0274">FAD</keyword>
<keyword evidence="5" id="KW-0560">Oxidoreductase</keyword>
<evidence type="ECO:0000256" key="6">
    <source>
        <dbReference type="SAM" id="SignalP"/>
    </source>
</evidence>
<protein>
    <submittedName>
        <fullName evidence="8">FAD-binding domain-containing protein</fullName>
    </submittedName>
</protein>
<keyword evidence="9" id="KW-1185">Reference proteome</keyword>
<dbReference type="Gene3D" id="3.30.465.10">
    <property type="match status" value="1"/>
</dbReference>
<dbReference type="InterPro" id="IPR050416">
    <property type="entry name" value="FAD-linked_Oxidoreductase"/>
</dbReference>
<evidence type="ECO:0000259" key="7">
    <source>
        <dbReference type="PROSITE" id="PS51387"/>
    </source>
</evidence>
<feature type="chain" id="PRO_5008059319" evidence="6">
    <location>
        <begin position="22"/>
        <end position="551"/>
    </location>
</feature>
<dbReference type="GeneID" id="29115496"/>
<dbReference type="InterPro" id="IPR036318">
    <property type="entry name" value="FAD-bd_PCMH-like_sf"/>
</dbReference>
<feature type="signal peptide" evidence="6">
    <location>
        <begin position="1"/>
        <end position="21"/>
    </location>
</feature>
<dbReference type="Pfam" id="PF08031">
    <property type="entry name" value="BBE"/>
    <property type="match status" value="1"/>
</dbReference>
<dbReference type="OMA" id="KNTGHNP"/>
<feature type="domain" description="FAD-binding PCMH-type" evidence="7">
    <location>
        <begin position="66"/>
        <end position="249"/>
    </location>
</feature>
<evidence type="ECO:0000256" key="5">
    <source>
        <dbReference type="ARBA" id="ARBA00023002"/>
    </source>
</evidence>
<evidence type="ECO:0000313" key="9">
    <source>
        <dbReference type="Proteomes" id="UP000077248"/>
    </source>
</evidence>
<evidence type="ECO:0000256" key="4">
    <source>
        <dbReference type="ARBA" id="ARBA00022827"/>
    </source>
</evidence>
<dbReference type="Pfam" id="PF01565">
    <property type="entry name" value="FAD_binding_4"/>
    <property type="match status" value="1"/>
</dbReference>
<evidence type="ECO:0000256" key="3">
    <source>
        <dbReference type="ARBA" id="ARBA00022630"/>
    </source>
</evidence>
<accession>A0A177DE98</accession>
<dbReference type="SUPFAM" id="SSF56176">
    <property type="entry name" value="FAD-binding/transporter-associated domain-like"/>
    <property type="match status" value="1"/>
</dbReference>
<organism evidence="8 9">
    <name type="scientific">Alternaria alternata</name>
    <name type="common">Alternaria rot fungus</name>
    <name type="synonym">Torula alternata</name>
    <dbReference type="NCBI Taxonomy" id="5599"/>
    <lineage>
        <taxon>Eukaryota</taxon>
        <taxon>Fungi</taxon>
        <taxon>Dikarya</taxon>
        <taxon>Ascomycota</taxon>
        <taxon>Pezizomycotina</taxon>
        <taxon>Dothideomycetes</taxon>
        <taxon>Pleosporomycetidae</taxon>
        <taxon>Pleosporales</taxon>
        <taxon>Pleosporineae</taxon>
        <taxon>Pleosporaceae</taxon>
        <taxon>Alternaria</taxon>
        <taxon>Alternaria sect. Alternaria</taxon>
        <taxon>Alternaria alternata complex</taxon>
    </lineage>
</organism>
<dbReference type="EMBL" id="KV441487">
    <property type="protein sequence ID" value="OAG17139.1"/>
    <property type="molecule type" value="Genomic_DNA"/>
</dbReference>
<sequence length="551" mass="59795">MVTQKILSFTALLALCSEGLAVSNSTAKCIPSDPCWPSPTTWTSLNETLTGRVLPTTLPSSVCPEGGPGSETWIVNATNAKDVQATLNFANEHNLKINVNNTGHAGYGRSSTCGALFIATGEMKGVDFHESYTPQSCSANHSHMAATLGAGQQDDETFQALAKYNAVTVGGTFDTVGIVGWATGGGHGWLTSSYGMGADNIFEFEIVTPTGDILVANECQNSDIFWATRGGGGGTFGVITQITMKAYPMPRTAVWLWNIQGKNNTDAKEWWRLVATLHANMPAVNEAGFQGYYTIAGAKNGPLAMGGYFMAYDKSNSSLTTAMENFLAPARESSNLVSITMSNLTTYSRWIDAYNGLPKQTRDSSSGPGGVISTTRLLTADSLTQDIEASVRMFESIGPQAADYEKGMSSHILAGALIASPKPVDSALNPAWRKATVHMIVKSAWDTVLPETTVREFQESSTNRTGRAMRGLSPDSGCYVNEVDKYEPNFQEAMYGPNYPRLRAIKAKYDPENLLWCRRCIGSEEWKYDERDGRLEKRATEDVWPNFAYGF</sequence>
<dbReference type="InterPro" id="IPR006094">
    <property type="entry name" value="Oxid_FAD_bind_N"/>
</dbReference>
<comment type="similarity">
    <text evidence="2">Belongs to the oxygen-dependent FAD-linked oxidoreductase family.</text>
</comment>
<gene>
    <name evidence="8" type="ORF">CC77DRAFT_1097602</name>
</gene>
<dbReference type="InterPro" id="IPR012951">
    <property type="entry name" value="BBE"/>
</dbReference>
<evidence type="ECO:0000313" key="8">
    <source>
        <dbReference type="EMBL" id="OAG17139.1"/>
    </source>
</evidence>
<evidence type="ECO:0000256" key="1">
    <source>
        <dbReference type="ARBA" id="ARBA00001974"/>
    </source>
</evidence>
<dbReference type="RefSeq" id="XP_018382560.1">
    <property type="nucleotide sequence ID" value="XM_018529902.1"/>
</dbReference>
<dbReference type="PANTHER" id="PTHR42973:SF39">
    <property type="entry name" value="FAD-BINDING PCMH-TYPE DOMAIN-CONTAINING PROTEIN"/>
    <property type="match status" value="1"/>
</dbReference>
<dbReference type="KEGG" id="aalt:CC77DRAFT_1097602"/>
<dbReference type="GO" id="GO:0016491">
    <property type="term" value="F:oxidoreductase activity"/>
    <property type="evidence" value="ECO:0007669"/>
    <property type="project" value="UniProtKB-KW"/>
</dbReference>
<dbReference type="Gene3D" id="3.40.462.20">
    <property type="match status" value="1"/>
</dbReference>
<dbReference type="VEuPathDB" id="FungiDB:CC77DRAFT_1097602"/>
<dbReference type="InterPro" id="IPR016166">
    <property type="entry name" value="FAD-bd_PCMH"/>
</dbReference>